<organism evidence="11 12">
    <name type="scientific">Pythium oligandrum</name>
    <name type="common">Mycoparasitic fungus</name>
    <dbReference type="NCBI Taxonomy" id="41045"/>
    <lineage>
        <taxon>Eukaryota</taxon>
        <taxon>Sar</taxon>
        <taxon>Stramenopiles</taxon>
        <taxon>Oomycota</taxon>
        <taxon>Peronosporomycetes</taxon>
        <taxon>Pythiales</taxon>
        <taxon>Pythiaceae</taxon>
        <taxon>Pythium</taxon>
    </lineage>
</organism>
<feature type="domain" description="Cyclic nucleotide-binding" evidence="10">
    <location>
        <begin position="418"/>
        <end position="483"/>
    </location>
</feature>
<keyword evidence="7" id="KW-0407">Ion channel</keyword>
<dbReference type="GO" id="GO:0044877">
    <property type="term" value="F:protein-containing complex binding"/>
    <property type="evidence" value="ECO:0007669"/>
    <property type="project" value="TreeGrafter"/>
</dbReference>
<dbReference type="Proteomes" id="UP000794436">
    <property type="component" value="Unassembled WGS sequence"/>
</dbReference>
<dbReference type="PROSITE" id="PS50042">
    <property type="entry name" value="CNMP_BINDING_3"/>
    <property type="match status" value="4"/>
</dbReference>
<keyword evidence="3 9" id="KW-0812">Transmembrane</keyword>
<feature type="transmembrane region" description="Helical" evidence="9">
    <location>
        <begin position="184"/>
        <end position="205"/>
    </location>
</feature>
<dbReference type="SMART" id="SM00100">
    <property type="entry name" value="cNMP"/>
    <property type="match status" value="4"/>
</dbReference>
<evidence type="ECO:0000313" key="11">
    <source>
        <dbReference type="EMBL" id="TMW58331.1"/>
    </source>
</evidence>
<dbReference type="GO" id="GO:0016020">
    <property type="term" value="C:membrane"/>
    <property type="evidence" value="ECO:0007669"/>
    <property type="project" value="UniProtKB-SubCell"/>
</dbReference>
<dbReference type="SUPFAM" id="SSF51206">
    <property type="entry name" value="cAMP-binding domain-like"/>
    <property type="match status" value="4"/>
</dbReference>
<feature type="transmembrane region" description="Helical" evidence="9">
    <location>
        <begin position="700"/>
        <end position="722"/>
    </location>
</feature>
<feature type="transmembrane region" description="Helical" evidence="9">
    <location>
        <begin position="37"/>
        <end position="55"/>
    </location>
</feature>
<accession>A0A8K1C8F8</accession>
<feature type="transmembrane region" description="Helical" evidence="9">
    <location>
        <begin position="1084"/>
        <end position="1101"/>
    </location>
</feature>
<evidence type="ECO:0000256" key="4">
    <source>
        <dbReference type="ARBA" id="ARBA00022989"/>
    </source>
</evidence>
<feature type="transmembrane region" description="Helical" evidence="9">
    <location>
        <begin position="283"/>
        <end position="307"/>
    </location>
</feature>
<evidence type="ECO:0000256" key="5">
    <source>
        <dbReference type="ARBA" id="ARBA00023065"/>
    </source>
</evidence>
<feature type="transmembrane region" description="Helical" evidence="9">
    <location>
        <begin position="1590"/>
        <end position="1610"/>
    </location>
</feature>
<evidence type="ECO:0000256" key="1">
    <source>
        <dbReference type="ARBA" id="ARBA00004141"/>
    </source>
</evidence>
<proteinExistence type="predicted"/>
<feature type="transmembrane region" description="Helical" evidence="9">
    <location>
        <begin position="815"/>
        <end position="839"/>
    </location>
</feature>
<feature type="transmembrane region" description="Helical" evidence="9">
    <location>
        <begin position="1675"/>
        <end position="1694"/>
    </location>
</feature>
<dbReference type="Pfam" id="PF00027">
    <property type="entry name" value="cNMP_binding"/>
    <property type="match status" value="2"/>
</dbReference>
<sequence length="1932" mass="222126">MTAMEMTYLFTTIPLRIAFFFDPYAEHRSTTQWTLGLMIYSLFDVLTEFAAIVNIKRVFHAQRRAVAANVVEAETINIRQRRPNPKALKRLHTQKSSLIVWSLNTIAPAMKLQLDIKQPLLYEAIAMFPLELLAFTFGPNSLHILRTHKLFRLHRVGSCVMEIKNLHARNKIIQMFEFPGSTILLRRIALGLVVTHVIACIYMALAHWQCGLDFQMCTRGIALSMSRQSGTMKPRRYTCWAIEDQLVGATPLRKYARSIYFASRSMLNVGNTDTVPITDLETIYVIVVEVISALFSTTMLASFIFLFKYLNYRKQIFVAHVDEAKEYMKMSKISDDVRDNVLTFYNNVWQANASLTPGDIVQNLPGHLRVRVTSILVTQRIQQVPFLSKETIEFVNTLSLKMEPHVYSEKDWIIEKLADGMFFIIRGNVVIESMEQSEPRYAKAGEHFAEYALLYPGRDDDRARAQTYCELYKLSQSWFQETMELFHRRGGSERLEQMRSMLNRRDQQQQKMKRMLGRTTVDPGGEHDRTVSGGGPNLGGLGKLPWRMPGSTFRKWWELIRLVLLTFVSYEVPFFIVFDTADFPFTKTPTYNVQSLTSLLGEIFFTADFVLRCRYFIYIDPLARIPVYDASFIFEWYKTHGMWLDLISIIPVSTILEFSYGAKWMIGPTFRLVRMLRLRHFPTLIQDISQTRGLSSRMQFAITLILMVTLSFHITGCIWFLMARLSINEDTFDAPNANLTRTACLRDVTIYGNCSWAVFDAYGQIKEGFPVHPVGQASIVYSSKFAYFRSIYWAVVVLTTVGYGDIVAYTTQETFFAAFWIFIGGIINYAVVAAMSNLASNWTTVSRTHMERTNTANLIFARYHVTDKVRIQIRRHYHQQFHIQKVASEAKLLAHLPQRLRHRISLILHSESVKKIPLFVDYGNARLLNDITGQFRRAVYQRGDFLAHENTICNEAFVIISGQANTFCKRLGNVPVGALHAGSSFGVAAMILRLNAPSTAIAASVVEVSSITYKAFSASVEQLFPTDVPALKAQASDQYSTESRTNGAIVQNLQGYKKLRHSKRCSTMFVSTDKLNNQAWKEQVRFYWDTVIMVIITFHGLEAPFRISFLHHPGDSTRRNLLTVNLVFDFLLWIDILLKLYYFECDAGVWNIFTREVRNRNYAHHMLKKDLWSQLPLYYVGENFVVMSLCRLPRLIRLSQLSSVIDSFIIRLHQRASAYGDVSAYLRPFKLLLILIFVSHLGGCLFFLVSEVNANHPNSWIHHDTVVVQEHSSTYALYLRSFYWALTTFTLVGTREIAALDTISTLIAGLLCLSCTFIIGVILGELSDLVLDLDKAKKQLHEHESSFEEFAKEHDLPILLRTRATRYLRFHYSYAKGMNIYKTFADLPRNLRVLLMMDLHGSLLRRLPITKYLSETLIQDLSLHLTSELHIKGDNVVVEGDPGLKLYVLKKGSAQVVWKSAGITVAKIGTGYLFGEIAFFLKNIKLEFLFKYTVFRYVKNITGEDDDGKAFSSSIINVKVVLDLFATLPFDWLLFLPTFKSLCSRKWYYLSLFQLNKITRIDQAREASERLAQVLAYDLKLPVHDSTLRYFRSIGTFLLFGHWIACLWYFGSIPAYEHYGISWLSTPKMLAVDQFTSIADVSYWRRYLRSAHFAAGSVSTVFYGDIGSANLVETIYELVIIVVSIFIFGMLAGAHSEHLEAKYKHQMRFEQDLVELYHYLKENEVPREIRTRLKLYYRNTWLKYHGHDDLEGVQGLSTLLVEDIVQNTMHDFSTSVSVFKSCDECFLRALLTCLKHIICSPSEQIVRKGDVDRSMYFISQGKILVEGTGFQLVKEEGDFFGELSLLYGIPRSATCSSLGTSLLYVLEREAYERVLLDYPECRQANRRDWVIVSTKLRSMDTRFHAIIDVVSRMETADWVQVDEIIRKAKNLK</sequence>
<dbReference type="GO" id="GO:0005221">
    <property type="term" value="F:intracellularly cyclic nucleotide-activated monoatomic cation channel activity"/>
    <property type="evidence" value="ECO:0007669"/>
    <property type="project" value="InterPro"/>
</dbReference>
<name>A0A8K1C8F8_PYTOL</name>
<evidence type="ECO:0000256" key="7">
    <source>
        <dbReference type="ARBA" id="ARBA00023286"/>
    </source>
</evidence>
<protein>
    <recommendedName>
        <fullName evidence="10">Cyclic nucleotide-binding domain-containing protein</fullName>
    </recommendedName>
</protein>
<dbReference type="Gene3D" id="2.60.120.10">
    <property type="entry name" value="Jelly Rolls"/>
    <property type="match status" value="4"/>
</dbReference>
<keyword evidence="6 9" id="KW-0472">Membrane</keyword>
<dbReference type="Gene3D" id="1.10.287.630">
    <property type="entry name" value="Helix hairpin bin"/>
    <property type="match status" value="1"/>
</dbReference>
<evidence type="ECO:0000259" key="10">
    <source>
        <dbReference type="PROSITE" id="PS50042"/>
    </source>
</evidence>
<feature type="transmembrane region" description="Helical" evidence="9">
    <location>
        <begin position="791"/>
        <end position="809"/>
    </location>
</feature>
<keyword evidence="5" id="KW-0406">Ion transport</keyword>
<keyword evidence="2" id="KW-0813">Transport</keyword>
<dbReference type="PANTHER" id="PTHR45638:SF11">
    <property type="entry name" value="CYCLIC NUCLEOTIDE-GATED CATION CHANNEL SUBUNIT A"/>
    <property type="match status" value="1"/>
</dbReference>
<dbReference type="InterPro" id="IPR050866">
    <property type="entry name" value="CNG_cation_channel"/>
</dbReference>
<keyword evidence="7" id="KW-1071">Ligand-gated ion channel</keyword>
<dbReference type="Gene3D" id="1.10.287.70">
    <property type="match status" value="3"/>
</dbReference>
<feature type="transmembrane region" description="Helical" evidence="9">
    <location>
        <begin position="1121"/>
        <end position="1142"/>
    </location>
</feature>
<feature type="coiled-coil region" evidence="8">
    <location>
        <begin position="1326"/>
        <end position="1353"/>
    </location>
</feature>
<feature type="domain" description="Cyclic nucleotide-binding" evidence="10">
    <location>
        <begin position="919"/>
        <end position="1016"/>
    </location>
</feature>
<comment type="subcellular location">
    <subcellularLocation>
        <location evidence="1">Membrane</location>
        <topology evidence="1">Multi-pass membrane protein</topology>
    </subcellularLocation>
</comment>
<feature type="transmembrane region" description="Helical" evidence="9">
    <location>
        <begin position="1231"/>
        <end position="1250"/>
    </location>
</feature>
<dbReference type="InterPro" id="IPR005821">
    <property type="entry name" value="Ion_trans_dom"/>
</dbReference>
<gene>
    <name evidence="11" type="ORF">Poli38472_011919</name>
</gene>
<dbReference type="CDD" id="cd00038">
    <property type="entry name" value="CAP_ED"/>
    <property type="match status" value="4"/>
</dbReference>
<evidence type="ECO:0000256" key="6">
    <source>
        <dbReference type="ARBA" id="ARBA00023136"/>
    </source>
</evidence>
<evidence type="ECO:0000256" key="2">
    <source>
        <dbReference type="ARBA" id="ARBA00022448"/>
    </source>
</evidence>
<dbReference type="InterPro" id="IPR014710">
    <property type="entry name" value="RmlC-like_jellyroll"/>
</dbReference>
<evidence type="ECO:0000256" key="3">
    <source>
        <dbReference type="ARBA" id="ARBA00022692"/>
    </source>
</evidence>
<dbReference type="InterPro" id="IPR000595">
    <property type="entry name" value="cNMP-bd_dom"/>
</dbReference>
<dbReference type="InterPro" id="IPR018490">
    <property type="entry name" value="cNMP-bd_dom_sf"/>
</dbReference>
<feature type="transmembrane region" description="Helical" evidence="9">
    <location>
        <begin position="1306"/>
        <end position="1331"/>
    </location>
</feature>
<dbReference type="SUPFAM" id="SSF81324">
    <property type="entry name" value="Voltage-gated potassium channels"/>
    <property type="match status" value="4"/>
</dbReference>
<evidence type="ECO:0000313" key="12">
    <source>
        <dbReference type="Proteomes" id="UP000794436"/>
    </source>
</evidence>
<evidence type="ECO:0000256" key="8">
    <source>
        <dbReference type="SAM" id="Coils"/>
    </source>
</evidence>
<dbReference type="PANTHER" id="PTHR45638">
    <property type="entry name" value="CYCLIC NUCLEOTIDE-GATED CATION CHANNEL SUBUNIT A"/>
    <property type="match status" value="1"/>
</dbReference>
<feature type="domain" description="Cyclic nucleotide-binding" evidence="10">
    <location>
        <begin position="1409"/>
        <end position="1483"/>
    </location>
</feature>
<comment type="caution">
    <text evidence="11">The sequence shown here is derived from an EMBL/GenBank/DDBJ whole genome shotgun (WGS) entry which is preliminary data.</text>
</comment>
<dbReference type="Pfam" id="PF00520">
    <property type="entry name" value="Ion_trans"/>
    <property type="match status" value="2"/>
</dbReference>
<evidence type="ECO:0000256" key="9">
    <source>
        <dbReference type="SAM" id="Phobius"/>
    </source>
</evidence>
<reference evidence="11" key="1">
    <citation type="submission" date="2019-03" db="EMBL/GenBank/DDBJ databases">
        <title>Long read genome sequence of the mycoparasitic Pythium oligandrum ATCC 38472 isolated from sugarbeet rhizosphere.</title>
        <authorList>
            <person name="Gaulin E."/>
        </authorList>
    </citation>
    <scope>NUCLEOTIDE SEQUENCE</scope>
    <source>
        <strain evidence="11">ATCC 38472_TT</strain>
    </source>
</reference>
<keyword evidence="8" id="KW-0175">Coiled coil</keyword>
<keyword evidence="12" id="KW-1185">Reference proteome</keyword>
<feature type="transmembrane region" description="Helical" evidence="9">
    <location>
        <begin position="559"/>
        <end position="578"/>
    </location>
</feature>
<dbReference type="EMBL" id="SPLM01000112">
    <property type="protein sequence ID" value="TMW58331.1"/>
    <property type="molecule type" value="Genomic_DNA"/>
</dbReference>
<feature type="domain" description="Cyclic nucleotide-binding" evidence="10">
    <location>
        <begin position="1778"/>
        <end position="1892"/>
    </location>
</feature>
<dbReference type="OrthoDB" id="415460at2759"/>
<keyword evidence="4 9" id="KW-1133">Transmembrane helix</keyword>